<dbReference type="RefSeq" id="WP_132641527.1">
    <property type="nucleotide sequence ID" value="NZ_SMLD01000285.1"/>
</dbReference>
<comment type="caution">
    <text evidence="2">The sequence shown here is derived from an EMBL/GenBank/DDBJ whole genome shotgun (WGS) entry which is preliminary data.</text>
</comment>
<dbReference type="AlphaFoldDB" id="A0A4R5E485"/>
<sequence length="66" mass="7789">MATVTRLRAMLTIPELCTELQISRSTFYEWRAKRRAPRCITLPNGSIRIRRTDLDRWLESHEDVAS</sequence>
<dbReference type="EMBL" id="SMLD01000285">
    <property type="protein sequence ID" value="TDE22689.1"/>
    <property type="molecule type" value="Genomic_DNA"/>
</dbReference>
<keyword evidence="2" id="KW-0238">DNA-binding</keyword>
<gene>
    <name evidence="2" type="ORF">E1295_46380</name>
</gene>
<proteinExistence type="predicted"/>
<dbReference type="InterPro" id="IPR041657">
    <property type="entry name" value="HTH_17"/>
</dbReference>
<dbReference type="Proteomes" id="UP000295136">
    <property type="component" value="Unassembled WGS sequence"/>
</dbReference>
<evidence type="ECO:0000313" key="3">
    <source>
        <dbReference type="Proteomes" id="UP000295136"/>
    </source>
</evidence>
<name>A0A4R5E485_9ACTN</name>
<reference evidence="2 3" key="1">
    <citation type="submission" date="2019-03" db="EMBL/GenBank/DDBJ databases">
        <title>Draft genome sequences of novel Actinobacteria.</title>
        <authorList>
            <person name="Sahin N."/>
            <person name="Ay H."/>
            <person name="Saygin H."/>
        </authorList>
    </citation>
    <scope>NUCLEOTIDE SEQUENCE [LARGE SCALE GENOMIC DNA]</scope>
    <source>
        <strain evidence="2 3">6K102</strain>
    </source>
</reference>
<accession>A0A4R5E485</accession>
<dbReference type="SUPFAM" id="SSF46955">
    <property type="entry name" value="Putative DNA-binding domain"/>
    <property type="match status" value="1"/>
</dbReference>
<dbReference type="InterPro" id="IPR009061">
    <property type="entry name" value="DNA-bd_dom_put_sf"/>
</dbReference>
<evidence type="ECO:0000313" key="2">
    <source>
        <dbReference type="EMBL" id="TDE22689.1"/>
    </source>
</evidence>
<dbReference type="GO" id="GO:0003677">
    <property type="term" value="F:DNA binding"/>
    <property type="evidence" value="ECO:0007669"/>
    <property type="project" value="UniProtKB-KW"/>
</dbReference>
<protein>
    <submittedName>
        <fullName evidence="2">DNA-binding protein</fullName>
    </submittedName>
</protein>
<organism evidence="2 3">
    <name type="scientific">Nonomuraea mesophila</name>
    <dbReference type="NCBI Taxonomy" id="2530382"/>
    <lineage>
        <taxon>Bacteria</taxon>
        <taxon>Bacillati</taxon>
        <taxon>Actinomycetota</taxon>
        <taxon>Actinomycetes</taxon>
        <taxon>Streptosporangiales</taxon>
        <taxon>Streptosporangiaceae</taxon>
        <taxon>Nonomuraea</taxon>
    </lineage>
</organism>
<keyword evidence="3" id="KW-1185">Reference proteome</keyword>
<feature type="domain" description="Helix-turn-helix" evidence="1">
    <location>
        <begin position="10"/>
        <end position="61"/>
    </location>
</feature>
<evidence type="ECO:0000259" key="1">
    <source>
        <dbReference type="Pfam" id="PF12728"/>
    </source>
</evidence>
<dbReference type="Pfam" id="PF12728">
    <property type="entry name" value="HTH_17"/>
    <property type="match status" value="1"/>
</dbReference>